<sequence length="249" mass="28876">MLSLIESIHAEVKGAYGSPRMTEEIRSRGFPASKTRVERLMSRHGIRARHRRRYRVTTDSRHKLPVAQNLLNREFTPHEPNRVFSSDITYIWTDEGWLYLAVVLDLFNREVVGWSMRADMTTELVGDALTMAWFRRKPGPGVPHHSDRGAQYASHAYQGQLARYGMRCSMSRKGNCWDNAPTESFFNSLKNERVHTMRYRTQREAAADVFEYIEVFYNLSRRHSSLGLVSPTTYLQNWLTTQQAQDTAA</sequence>
<protein>
    <submittedName>
        <fullName evidence="1">Integrase</fullName>
    </submittedName>
</protein>
<keyword evidence="2" id="KW-1185">Reference proteome</keyword>
<gene>
    <name evidence="1" type="ORF">CBA19CS22_28405</name>
</gene>
<organism evidence="1 2">
    <name type="scientific">Caballeronia novacaledonica</name>
    <dbReference type="NCBI Taxonomy" id="1544861"/>
    <lineage>
        <taxon>Bacteria</taxon>
        <taxon>Pseudomonadati</taxon>
        <taxon>Pseudomonadota</taxon>
        <taxon>Betaproteobacteria</taxon>
        <taxon>Burkholderiales</taxon>
        <taxon>Burkholderiaceae</taxon>
        <taxon>Caballeronia</taxon>
    </lineage>
</organism>
<accession>A0ACB5R0C2</accession>
<comment type="caution">
    <text evidence="1">The sequence shown here is derived from an EMBL/GenBank/DDBJ whole genome shotgun (WGS) entry which is preliminary data.</text>
</comment>
<evidence type="ECO:0000313" key="2">
    <source>
        <dbReference type="Proteomes" id="UP001055013"/>
    </source>
</evidence>
<dbReference type="EMBL" id="BPUR01000020">
    <property type="protein sequence ID" value="GJH20545.1"/>
    <property type="molecule type" value="Genomic_DNA"/>
</dbReference>
<dbReference type="Proteomes" id="UP001055013">
    <property type="component" value="Unassembled WGS sequence"/>
</dbReference>
<evidence type="ECO:0000313" key="1">
    <source>
        <dbReference type="EMBL" id="GJH20545.1"/>
    </source>
</evidence>
<name>A0ACB5R0C2_9BURK</name>
<reference evidence="1" key="1">
    <citation type="submission" date="2021-09" db="EMBL/GenBank/DDBJ databases">
        <title>Isolation and characterization of 3-chlorobenzoate degrading bacteria from soils in Shizuoka.</title>
        <authorList>
            <person name="Ifat A."/>
            <person name="Ogawa N."/>
            <person name="Kimbara K."/>
            <person name="Moriuchi R."/>
            <person name="Dohra H."/>
            <person name="Shintani M."/>
        </authorList>
    </citation>
    <scope>NUCLEOTIDE SEQUENCE</scope>
    <source>
        <strain evidence="1">19CS2-2</strain>
    </source>
</reference>
<proteinExistence type="predicted"/>